<feature type="coiled-coil region" evidence="1">
    <location>
        <begin position="469"/>
        <end position="496"/>
    </location>
</feature>
<dbReference type="Pfam" id="PF13408">
    <property type="entry name" value="Zn_ribbon_recom"/>
    <property type="match status" value="1"/>
</dbReference>
<dbReference type="Gene3D" id="3.90.1750.20">
    <property type="entry name" value="Putative Large Serine Recombinase, Chain B, Domain 2"/>
    <property type="match status" value="1"/>
</dbReference>
<dbReference type="InterPro" id="IPR038109">
    <property type="entry name" value="DNA_bind_recomb_sf"/>
</dbReference>
<keyword evidence="1" id="KW-0175">Coiled coil</keyword>
<organism evidence="4 5">
    <name type="scientific">Faecalibacterium prausnitzii</name>
    <dbReference type="NCBI Taxonomy" id="853"/>
    <lineage>
        <taxon>Bacteria</taxon>
        <taxon>Bacillati</taxon>
        <taxon>Bacillota</taxon>
        <taxon>Clostridia</taxon>
        <taxon>Eubacteriales</taxon>
        <taxon>Oscillospiraceae</taxon>
        <taxon>Faecalibacterium</taxon>
    </lineage>
</organism>
<dbReference type="AlphaFoldDB" id="A0A173T6S9"/>
<feature type="domain" description="Recombinase" evidence="3">
    <location>
        <begin position="168"/>
        <end position="313"/>
    </location>
</feature>
<evidence type="ECO:0000313" key="4">
    <source>
        <dbReference type="EMBL" id="CUM98532.1"/>
    </source>
</evidence>
<dbReference type="InterPro" id="IPR025827">
    <property type="entry name" value="Zn_ribbon_recom_dom"/>
</dbReference>
<dbReference type="PANTHER" id="PTHR30461:SF23">
    <property type="entry name" value="DNA RECOMBINASE-RELATED"/>
    <property type="match status" value="1"/>
</dbReference>
<dbReference type="EMBL" id="CYXN01000009">
    <property type="protein sequence ID" value="CUM98532.1"/>
    <property type="molecule type" value="Genomic_DNA"/>
</dbReference>
<dbReference type="InterPro" id="IPR050639">
    <property type="entry name" value="SSR_resolvase"/>
</dbReference>
<dbReference type="InterPro" id="IPR025378">
    <property type="entry name" value="DUF4368"/>
</dbReference>
<dbReference type="RefSeq" id="WP_055185909.1">
    <property type="nucleotide sequence ID" value="NZ_CYXN01000009.1"/>
</dbReference>
<dbReference type="PANTHER" id="PTHR30461">
    <property type="entry name" value="DNA-INVERTASE FROM LAMBDOID PROPHAGE"/>
    <property type="match status" value="1"/>
</dbReference>
<evidence type="ECO:0000256" key="1">
    <source>
        <dbReference type="SAM" id="Coils"/>
    </source>
</evidence>
<gene>
    <name evidence="4" type="ORF">ERS852582_01410</name>
</gene>
<dbReference type="InterPro" id="IPR011109">
    <property type="entry name" value="DNA_bind_recombinase_dom"/>
</dbReference>
<dbReference type="OrthoDB" id="9784557at2"/>
<sequence length="624" mass="72253">MKAKKTDNGKITALYERLSRDDDLTGDSNSIINQKKLLEDYAKEHGFTNCVHFTDDGWSGANFDRPNWKRMIAAIEAGEVSHVLVKDLSRVGRDYLQVGFYTEVMFREHGVRFVAIANGVDSDKRESSEFAPFLNIMNEWYVRDSSRKIKSVLRAKGMSGIHTNSIGIYGYKKDPNDKNHWIVDDEAAEVVRRIYRMAIEGKGPYEIARILASEKVERPSYYLAQRGLGKHKTSYNPDEPYTWRGGTVADILSKPEYIGHTVNFRTYKESYKDKHSKMTPKEDLVIFENTQEAIIDKETWERVQTLRKTIRRTDTIGTANPLTGLMFCADCGAKMYNHRGKAGNARDWAGRPTGKKRPDRDEYNCSRYDLGNQHFDDYCTTHLIRTAVVNELLLEAIKEVCDYAQNNEAEFMAQVCSASEDRQAKAAKAIRQRKQRSEKRTDELSRLIRKLYEDNVNGRLSDKLFEQMLHDFEAELEGLTDSITQDQQELDRISRETVNAEKFLALVKKYTDFSELTPAMINEFVEKILVHQAEGKGASRTQEVEIFFNFIGKVEIPRKEIELTEEEKAALAEQERRRAKKAEYNRRYMEKKRRQWKEQQEREKEQQEALELPAASTEKGERIA</sequence>
<feature type="region of interest" description="Disordered" evidence="2">
    <location>
        <begin position="589"/>
        <end position="624"/>
    </location>
</feature>
<dbReference type="Gene3D" id="3.40.50.1390">
    <property type="entry name" value="Resolvase, N-terminal catalytic domain"/>
    <property type="match status" value="1"/>
</dbReference>
<accession>A0A173T6S9</accession>
<dbReference type="InterPro" id="IPR036162">
    <property type="entry name" value="Resolvase-like_N_sf"/>
</dbReference>
<proteinExistence type="predicted"/>
<reference evidence="4 5" key="1">
    <citation type="submission" date="2015-09" db="EMBL/GenBank/DDBJ databases">
        <authorList>
            <consortium name="Pathogen Informatics"/>
        </authorList>
    </citation>
    <scope>NUCLEOTIDE SEQUENCE [LARGE SCALE GENOMIC DNA]</scope>
    <source>
        <strain evidence="4 5">2789STDY5834970</strain>
    </source>
</reference>
<evidence type="ECO:0000313" key="5">
    <source>
        <dbReference type="Proteomes" id="UP000095649"/>
    </source>
</evidence>
<dbReference type="Pfam" id="PF00239">
    <property type="entry name" value="Resolvase"/>
    <property type="match status" value="1"/>
</dbReference>
<dbReference type="CDD" id="cd03770">
    <property type="entry name" value="SR_TndX_transposase"/>
    <property type="match status" value="1"/>
</dbReference>
<dbReference type="PROSITE" id="PS51737">
    <property type="entry name" value="RECOMBINASE_DNA_BIND"/>
    <property type="match status" value="1"/>
</dbReference>
<protein>
    <submittedName>
        <fullName evidence="4">Recombinase</fullName>
    </submittedName>
</protein>
<dbReference type="GO" id="GO:0000150">
    <property type="term" value="F:DNA strand exchange activity"/>
    <property type="evidence" value="ECO:0007669"/>
    <property type="project" value="InterPro"/>
</dbReference>
<dbReference type="SMART" id="SM00857">
    <property type="entry name" value="Resolvase"/>
    <property type="match status" value="1"/>
</dbReference>
<dbReference type="SUPFAM" id="SSF53041">
    <property type="entry name" value="Resolvase-like"/>
    <property type="match status" value="1"/>
</dbReference>
<name>A0A173T6S9_9FIRM</name>
<dbReference type="GO" id="GO:0003677">
    <property type="term" value="F:DNA binding"/>
    <property type="evidence" value="ECO:0007669"/>
    <property type="project" value="InterPro"/>
</dbReference>
<dbReference type="Pfam" id="PF07508">
    <property type="entry name" value="Recombinase"/>
    <property type="match status" value="1"/>
</dbReference>
<dbReference type="Pfam" id="PF14287">
    <property type="entry name" value="DUF4368"/>
    <property type="match status" value="1"/>
</dbReference>
<evidence type="ECO:0000259" key="3">
    <source>
        <dbReference type="PROSITE" id="PS51737"/>
    </source>
</evidence>
<evidence type="ECO:0000256" key="2">
    <source>
        <dbReference type="SAM" id="MobiDB-lite"/>
    </source>
</evidence>
<dbReference type="Proteomes" id="UP000095649">
    <property type="component" value="Unassembled WGS sequence"/>
</dbReference>
<feature type="compositionally biased region" description="Basic and acidic residues" evidence="2">
    <location>
        <begin position="596"/>
        <end position="607"/>
    </location>
</feature>
<dbReference type="InterPro" id="IPR006119">
    <property type="entry name" value="Resolv_N"/>
</dbReference>